<protein>
    <recommendedName>
        <fullName evidence="3">PNPLA domain-containing protein</fullName>
    </recommendedName>
</protein>
<evidence type="ECO:0000256" key="1">
    <source>
        <dbReference type="ARBA" id="ARBA00023098"/>
    </source>
</evidence>
<dbReference type="InterPro" id="IPR052580">
    <property type="entry name" value="Lipid_Hydrolase"/>
</dbReference>
<dbReference type="Gene3D" id="3.40.1090.10">
    <property type="entry name" value="Cytosolic phospholipase A2 catalytic domain"/>
    <property type="match status" value="2"/>
</dbReference>
<dbReference type="STRING" id="157838.AN964_08715"/>
<dbReference type="OrthoDB" id="9770965at2"/>
<dbReference type="PROSITE" id="PS51635">
    <property type="entry name" value="PNPLA"/>
    <property type="match status" value="1"/>
</dbReference>
<dbReference type="GO" id="GO:0016787">
    <property type="term" value="F:hydrolase activity"/>
    <property type="evidence" value="ECO:0007669"/>
    <property type="project" value="UniProtKB-UniRule"/>
</dbReference>
<dbReference type="InterPro" id="IPR002641">
    <property type="entry name" value="PNPLA_dom"/>
</dbReference>
<keyword evidence="5" id="KW-1185">Reference proteome</keyword>
<proteinExistence type="predicted"/>
<dbReference type="GO" id="GO:0016042">
    <property type="term" value="P:lipid catabolic process"/>
    <property type="evidence" value="ECO:0007669"/>
    <property type="project" value="UniProtKB-UniRule"/>
</dbReference>
<dbReference type="PANTHER" id="PTHR46394:SF1">
    <property type="entry name" value="PNPLA DOMAIN-CONTAINING PROTEIN"/>
    <property type="match status" value="1"/>
</dbReference>
<dbReference type="AlphaFoldDB" id="A0A0Q3THY8"/>
<gene>
    <name evidence="4" type="ORF">AN964_08715</name>
</gene>
<dbReference type="InterPro" id="IPR016035">
    <property type="entry name" value="Acyl_Trfase/lysoPLipase"/>
</dbReference>
<feature type="domain" description="PNPLA" evidence="3">
    <location>
        <begin position="5"/>
        <end position="196"/>
    </location>
</feature>
<dbReference type="CDD" id="cd07207">
    <property type="entry name" value="Pat_ExoU_VipD_like"/>
    <property type="match status" value="1"/>
</dbReference>
<dbReference type="EMBL" id="LJJC01000004">
    <property type="protein sequence ID" value="KQL53568.1"/>
    <property type="molecule type" value="Genomic_DNA"/>
</dbReference>
<evidence type="ECO:0000313" key="4">
    <source>
        <dbReference type="EMBL" id="KQL53568.1"/>
    </source>
</evidence>
<dbReference type="PATRIC" id="fig|157838.3.peg.1911"/>
<dbReference type="Proteomes" id="UP000051888">
    <property type="component" value="Unassembled WGS sequence"/>
</dbReference>
<feature type="active site" description="Proton acceptor" evidence="2">
    <location>
        <position position="183"/>
    </location>
</feature>
<reference evidence="4 5" key="1">
    <citation type="submission" date="2015-09" db="EMBL/GenBank/DDBJ databases">
        <title>Genome sequencing project for genomic taxonomy and phylogenomics of Bacillus-like bacteria.</title>
        <authorList>
            <person name="Liu B."/>
            <person name="Wang J."/>
            <person name="Zhu Y."/>
            <person name="Liu G."/>
            <person name="Chen Q."/>
            <person name="Chen Z."/>
            <person name="Lan J."/>
            <person name="Che J."/>
            <person name="Ge C."/>
            <person name="Shi H."/>
            <person name="Pan Z."/>
            <person name="Liu X."/>
        </authorList>
    </citation>
    <scope>NUCLEOTIDE SEQUENCE [LARGE SCALE GENOMIC DNA]</scope>
    <source>
        <strain evidence="4 5">LMG 18435</strain>
    </source>
</reference>
<feature type="short sequence motif" description="GXGXXG" evidence="2">
    <location>
        <begin position="9"/>
        <end position="14"/>
    </location>
</feature>
<evidence type="ECO:0000259" key="3">
    <source>
        <dbReference type="PROSITE" id="PS51635"/>
    </source>
</evidence>
<comment type="caution">
    <text evidence="4">The sequence shown here is derived from an EMBL/GenBank/DDBJ whole genome shotgun (WGS) entry which is preliminary data.</text>
</comment>
<dbReference type="Pfam" id="PF01734">
    <property type="entry name" value="Patatin"/>
    <property type="match status" value="1"/>
</dbReference>
<dbReference type="PANTHER" id="PTHR46394">
    <property type="entry name" value="ANNEXIN"/>
    <property type="match status" value="1"/>
</dbReference>
<dbReference type="RefSeq" id="WP_055739303.1">
    <property type="nucleotide sequence ID" value="NZ_JAAIWL010000011.1"/>
</dbReference>
<keyword evidence="2" id="KW-0442">Lipid degradation</keyword>
<accession>A0A0Q3THY8</accession>
<feature type="short sequence motif" description="DGA/G" evidence="2">
    <location>
        <begin position="183"/>
        <end position="185"/>
    </location>
</feature>
<feature type="active site" description="Nucleophile" evidence="2">
    <location>
        <position position="38"/>
    </location>
</feature>
<evidence type="ECO:0000256" key="2">
    <source>
        <dbReference type="PROSITE-ProRule" id="PRU01161"/>
    </source>
</evidence>
<keyword evidence="1 2" id="KW-0443">Lipid metabolism</keyword>
<name>A0A0Q3THY8_9BACI</name>
<organism evidence="4 5">
    <name type="scientific">Heyndrickxia shackletonii</name>
    <dbReference type="NCBI Taxonomy" id="157838"/>
    <lineage>
        <taxon>Bacteria</taxon>
        <taxon>Bacillati</taxon>
        <taxon>Bacillota</taxon>
        <taxon>Bacilli</taxon>
        <taxon>Bacillales</taxon>
        <taxon>Bacillaceae</taxon>
        <taxon>Heyndrickxia</taxon>
    </lineage>
</organism>
<dbReference type="SUPFAM" id="SSF52151">
    <property type="entry name" value="FabD/lysophospholipase-like"/>
    <property type="match status" value="1"/>
</dbReference>
<keyword evidence="2" id="KW-0378">Hydrolase</keyword>
<feature type="short sequence motif" description="GXSXG" evidence="2">
    <location>
        <begin position="36"/>
        <end position="40"/>
    </location>
</feature>
<evidence type="ECO:0000313" key="5">
    <source>
        <dbReference type="Proteomes" id="UP000051888"/>
    </source>
</evidence>
<sequence>MEIDGVFSGGGIKGLALIGAYEELESRGYTFKRIAGTSAGSIIAALVAAGYTSQELRQLAAEVDLSQFLDTRKTLLPLPFTKWLFLYWRLGLYRGKAFEEWLSMKLAEKGVYTFADMPKEKLRVVASDLTNGRLLVLPDNLVDLGVPIDSFPVAKAIRMSCSIPYFFEPVKLKSLDGTNFIVDGAVLSNFPMWLFVEEGTKKIRPVIGISLSTKLKDHRKHVIKNGFQLFGALFDTMKDAHDMKYISRQMEKDIIFIPTDNFTSIEFDLIKEKKDALIDLGRLRTKEFLKKWSY</sequence>